<feature type="compositionally biased region" description="Low complexity" evidence="2">
    <location>
        <begin position="299"/>
        <end position="332"/>
    </location>
</feature>
<dbReference type="Proteomes" id="UP000256710">
    <property type="component" value="Unassembled WGS sequence"/>
</dbReference>
<keyword evidence="3 5" id="KW-0812">Transmembrane</keyword>
<name>A0A375H6C9_9BURK</name>
<dbReference type="GO" id="GO:0032259">
    <property type="term" value="P:methylation"/>
    <property type="evidence" value="ECO:0007669"/>
    <property type="project" value="UniProtKB-KW"/>
</dbReference>
<keyword evidence="5" id="KW-0489">Methyltransferase</keyword>
<evidence type="ECO:0000256" key="2">
    <source>
        <dbReference type="SAM" id="MobiDB-lite"/>
    </source>
</evidence>
<keyword evidence="3" id="KW-0472">Membrane</keyword>
<feature type="region of interest" description="Disordered" evidence="2">
    <location>
        <begin position="577"/>
        <end position="603"/>
    </location>
</feature>
<dbReference type="CDD" id="cd06578">
    <property type="entry name" value="HemD"/>
    <property type="match status" value="1"/>
</dbReference>
<dbReference type="Pfam" id="PF04375">
    <property type="entry name" value="HemX"/>
    <property type="match status" value="1"/>
</dbReference>
<dbReference type="EC" id="2.1.1.107" evidence="5"/>
<dbReference type="GO" id="GO:0033014">
    <property type="term" value="P:tetrapyrrole biosynthetic process"/>
    <property type="evidence" value="ECO:0007669"/>
    <property type="project" value="InterPro"/>
</dbReference>
<dbReference type="NCBIfam" id="NF005411">
    <property type="entry name" value="PRK06975.1"/>
    <property type="match status" value="1"/>
</dbReference>
<dbReference type="Pfam" id="PF02602">
    <property type="entry name" value="HEM4"/>
    <property type="match status" value="1"/>
</dbReference>
<protein>
    <submittedName>
        <fullName evidence="5">BIFUNCTIONAL: UROPORPHYRIN-III C-METHYLTRANSFERASE AND UROPORPHYRINOGEN-III SYNTHASE TRANSMEMBRANE PROTEIN</fullName>
        <ecNumber evidence="5">2.1.1.107</ecNumber>
        <ecNumber evidence="5">4.2.1.75</ecNumber>
    </submittedName>
    <submittedName>
        <fullName evidence="6">Uroporphyrinogen-III synthase /HemX family protein</fullName>
    </submittedName>
</protein>
<accession>A0A375H6C9</accession>
<keyword evidence="5" id="KW-0456">Lyase</keyword>
<feature type="compositionally biased region" description="Low complexity" evidence="2">
    <location>
        <begin position="364"/>
        <end position="378"/>
    </location>
</feature>
<dbReference type="GO" id="GO:0004852">
    <property type="term" value="F:uroporphyrinogen-III synthase activity"/>
    <property type="evidence" value="ECO:0007669"/>
    <property type="project" value="UniProtKB-EC"/>
</dbReference>
<keyword evidence="1" id="KW-0175">Coiled coil</keyword>
<evidence type="ECO:0000256" key="1">
    <source>
        <dbReference type="SAM" id="Coils"/>
    </source>
</evidence>
<dbReference type="InterPro" id="IPR036108">
    <property type="entry name" value="4pyrrol_syn_uPrphyn_synt_sf"/>
</dbReference>
<gene>
    <name evidence="5" type="ORF">CBM2605_A230043</name>
    <name evidence="6" type="ORF">CBM2607_12694</name>
</gene>
<feature type="compositionally biased region" description="Low complexity" evidence="2">
    <location>
        <begin position="592"/>
        <end position="602"/>
    </location>
</feature>
<dbReference type="RefSeq" id="WP_018008089.1">
    <property type="nucleotide sequence ID" value="NZ_AQUR01000105.1"/>
</dbReference>
<dbReference type="Gene3D" id="3.40.50.10090">
    <property type="match status" value="2"/>
</dbReference>
<evidence type="ECO:0000259" key="4">
    <source>
        <dbReference type="Pfam" id="PF02602"/>
    </source>
</evidence>
<evidence type="ECO:0000256" key="3">
    <source>
        <dbReference type="SAM" id="Phobius"/>
    </source>
</evidence>
<dbReference type="EMBL" id="LT984806">
    <property type="protein sequence ID" value="SPD47754.1"/>
    <property type="molecule type" value="Genomic_DNA"/>
</dbReference>
<dbReference type="EC" id="4.2.1.75" evidence="5"/>
<feature type="transmembrane region" description="Helical" evidence="3">
    <location>
        <begin position="386"/>
        <end position="406"/>
    </location>
</feature>
<evidence type="ECO:0000313" key="7">
    <source>
        <dbReference type="Proteomes" id="UP000255168"/>
    </source>
</evidence>
<evidence type="ECO:0000313" key="5">
    <source>
        <dbReference type="EMBL" id="SOZ35788.1"/>
    </source>
</evidence>
<dbReference type="PANTHER" id="PTHR38043">
    <property type="entry name" value="PROTEIN HEMX"/>
    <property type="match status" value="1"/>
</dbReference>
<proteinExistence type="predicted"/>
<sequence>MPRPTVVVTRPAGQSRQLTEALQGAGLDVLSFPLLAIGPAADDAPLRAALARLDTFALVVFVSPNAIAFALDALAGVQGSAVARWPAQVAVAVVGPASVAALAERGIAAPAYRVIAPAGASANGAGHDDTVPDAEVLRFDSEALWAQLDPVALAGKPVLIIRGNGGRDWLGDRLREAGARVEAVEAYQRTLPEPTAMQWQAVRDHLLPGAAPHAWLLTSSEAVRNLDVLARQHLSPQEDASLRQVQCIAPHARIAEQALALGFAHIQRAAPGDAGLLAACLQWADAYAGPPPAGPAPAGPARSSLPAPTAAAAAKPVEATPPAASVPAAVPAMSTKVERVTQETTSSSATPPPGAASVHTAQSAQAVPPQGAGHAGAARPAARRSAALWALVAVLVVATAGGFWWLQQRVDHLTGELARRQQSNDALVQESRVLTRNAQDTVKELQAKVGALENQVGETRDKQVALEQVYQDLMRNRDDWEIAEIQQLLTSAGQQLQLTGNVQVALAALQSADARLARADKPQYNLLRRAIARDVARMKAVPDTDLTGAAIKLDEAINQVDALPLLSSERMLERSEADARKGAAANGGNGANGASAPAAASGSGAGWFTRFWDYLREELAQVIRIRKVDDAEALLLSGDQGWFLRENVKLRLLNARLALLSRNEPVFRNDLAAAQAMISRYFDTKSRRVQGVLTLLRQAQAGAVSVQLPTMAESLGALQALKKE</sequence>
<keyword evidence="8" id="KW-1185">Reference proteome</keyword>
<reference evidence="7 8" key="1">
    <citation type="submission" date="2018-01" db="EMBL/GenBank/DDBJ databases">
        <authorList>
            <person name="Clerissi C."/>
        </authorList>
    </citation>
    <scope>NUCLEOTIDE SEQUENCE [LARGE SCALE GENOMIC DNA]</scope>
    <source>
        <strain evidence="5">Cupriavidus taiwanensis STM 6082</strain>
        <strain evidence="6">Cupriavidus taiwanensis STM 6160</strain>
    </source>
</reference>
<dbReference type="Proteomes" id="UP000255168">
    <property type="component" value="Chromosome I"/>
</dbReference>
<organism evidence="6 7">
    <name type="scientific">Cupriavidus neocaledonicus</name>
    <dbReference type="NCBI Taxonomy" id="1040979"/>
    <lineage>
        <taxon>Bacteria</taxon>
        <taxon>Pseudomonadati</taxon>
        <taxon>Pseudomonadota</taxon>
        <taxon>Betaproteobacteria</taxon>
        <taxon>Burkholderiales</taxon>
        <taxon>Burkholderiaceae</taxon>
        <taxon>Cupriavidus</taxon>
    </lineage>
</organism>
<feature type="region of interest" description="Disordered" evidence="2">
    <location>
        <begin position="292"/>
        <end position="378"/>
    </location>
</feature>
<dbReference type="InterPro" id="IPR003754">
    <property type="entry name" value="4pyrrol_synth_uPrphyn_synth"/>
</dbReference>
<evidence type="ECO:0000313" key="6">
    <source>
        <dbReference type="EMBL" id="SPD47754.1"/>
    </source>
</evidence>
<feature type="coiled-coil region" evidence="1">
    <location>
        <begin position="435"/>
        <end position="462"/>
    </location>
</feature>
<feature type="domain" description="Tetrapyrrole biosynthesis uroporphyrinogen III synthase" evidence="4">
    <location>
        <begin position="17"/>
        <end position="274"/>
    </location>
</feature>
<evidence type="ECO:0000313" key="8">
    <source>
        <dbReference type="Proteomes" id="UP000256710"/>
    </source>
</evidence>
<dbReference type="InterPro" id="IPR007470">
    <property type="entry name" value="HemX"/>
</dbReference>
<dbReference type="EMBL" id="OFTC01000016">
    <property type="protein sequence ID" value="SOZ35788.1"/>
    <property type="molecule type" value="Genomic_DNA"/>
</dbReference>
<dbReference type="GO" id="GO:0004851">
    <property type="term" value="F:uroporphyrin-III C-methyltransferase activity"/>
    <property type="evidence" value="ECO:0007669"/>
    <property type="project" value="UniProtKB-EC"/>
</dbReference>
<keyword evidence="3" id="KW-1133">Transmembrane helix</keyword>
<keyword evidence="5" id="KW-0808">Transferase</keyword>
<dbReference type="SUPFAM" id="SSF69618">
    <property type="entry name" value="HemD-like"/>
    <property type="match status" value="1"/>
</dbReference>
<dbReference type="PANTHER" id="PTHR38043:SF1">
    <property type="entry name" value="PROTEIN HEMX"/>
    <property type="match status" value="1"/>
</dbReference>
<dbReference type="AlphaFoldDB" id="A0A375H6C9"/>